<dbReference type="PANTHER" id="PTHR43169">
    <property type="entry name" value="EXSB FAMILY PROTEIN"/>
    <property type="match status" value="1"/>
</dbReference>
<evidence type="ECO:0000313" key="3">
    <source>
        <dbReference type="Proteomes" id="UP000006622"/>
    </source>
</evidence>
<dbReference type="GO" id="GO:0006529">
    <property type="term" value="P:asparagine biosynthetic process"/>
    <property type="evidence" value="ECO:0007669"/>
    <property type="project" value="InterPro"/>
</dbReference>
<dbReference type="InterPro" id="IPR014729">
    <property type="entry name" value="Rossmann-like_a/b/a_fold"/>
</dbReference>
<name>F7XQQ1_METZD</name>
<dbReference type="PANTHER" id="PTHR43169:SF2">
    <property type="entry name" value="NAD_GMP SYNTHASE DOMAIN-CONTAINING PROTEIN"/>
    <property type="match status" value="1"/>
</dbReference>
<evidence type="ECO:0000259" key="1">
    <source>
        <dbReference type="Pfam" id="PF00733"/>
    </source>
</evidence>
<evidence type="ECO:0000313" key="2">
    <source>
        <dbReference type="EMBL" id="AEH61651.1"/>
    </source>
</evidence>
<keyword evidence="3" id="KW-1185">Reference proteome</keyword>
<dbReference type="InterPro" id="IPR005232">
    <property type="entry name" value="LarE"/>
</dbReference>
<dbReference type="GO" id="GO:0016783">
    <property type="term" value="F:sulfurtransferase activity"/>
    <property type="evidence" value="ECO:0007669"/>
    <property type="project" value="InterPro"/>
</dbReference>
<reference evidence="2 3" key="1">
    <citation type="submission" date="2010-07" db="EMBL/GenBank/DDBJ databases">
        <title>The complete genome of Methanosalsum zhilinae DSM 4017.</title>
        <authorList>
            <consortium name="US DOE Joint Genome Institute (JGI-PGF)"/>
            <person name="Lucas S."/>
            <person name="Copeland A."/>
            <person name="Lapidus A."/>
            <person name="Glavina del Rio T."/>
            <person name="Dalin E."/>
            <person name="Tice H."/>
            <person name="Bruce D."/>
            <person name="Goodwin L."/>
            <person name="Pitluck S."/>
            <person name="Kyrpides N."/>
            <person name="Mavromatis K."/>
            <person name="Ovchinnikova G."/>
            <person name="Daligault H."/>
            <person name="Detter J.C."/>
            <person name="Han C."/>
            <person name="Tapia R."/>
            <person name="Larimer F."/>
            <person name="Land M."/>
            <person name="Hauser L."/>
            <person name="Markowitz V."/>
            <person name="Cheng J.-F."/>
            <person name="Hugenholtz P."/>
            <person name="Woyke T."/>
            <person name="Wu D."/>
            <person name="Spring S."/>
            <person name="Schueler E."/>
            <person name="Brambilla E."/>
            <person name="Klenk H.-P."/>
            <person name="Eisen J.A."/>
        </authorList>
    </citation>
    <scope>NUCLEOTIDE SEQUENCE [LARGE SCALE GENOMIC DNA]</scope>
    <source>
        <strain evidence="3">DSM 4017 / NBRC 107636 / OCM 62 / WeN5</strain>
    </source>
</reference>
<dbReference type="EMBL" id="CP002101">
    <property type="protein sequence ID" value="AEH61651.1"/>
    <property type="molecule type" value="Genomic_DNA"/>
</dbReference>
<dbReference type="Gene3D" id="3.40.50.620">
    <property type="entry name" value="HUPs"/>
    <property type="match status" value="1"/>
</dbReference>
<sequence length="266" mass="29965">MIDEKIEKIGNAIREKEKVMVAFSGGVDSSTLAAIACRNLGNNAIAVTADSAFMPRSEVKNAQAVAEEMGIQHHVILFDELKNMNIMHNSQNRCYYCKKSLIDFFRDIAKKEGFTTLIEGTNASEIKGYRPGLKALEEADDFVYSPFKEFGVTKEEVREMASAFQLSIAHKPSVGCLATRIPYGDPITLEKLLRIERAEDYLYSLGFSQLRVRDHNGLARIEILPEQFSLFLKMHEEINKYILALGFCYITLDVQGFRSGSMDEVL</sequence>
<dbReference type="Proteomes" id="UP000006622">
    <property type="component" value="Chromosome"/>
</dbReference>
<dbReference type="SUPFAM" id="SSF52402">
    <property type="entry name" value="Adenine nucleotide alpha hydrolases-like"/>
    <property type="match status" value="1"/>
</dbReference>
<dbReference type="CDD" id="cd01990">
    <property type="entry name" value="LarE-like"/>
    <property type="match status" value="1"/>
</dbReference>
<dbReference type="OrthoDB" id="61764at2157"/>
<dbReference type="Pfam" id="PF00733">
    <property type="entry name" value="Asn_synthase"/>
    <property type="match status" value="1"/>
</dbReference>
<dbReference type="STRING" id="679901.Mzhil_1816"/>
<dbReference type="NCBIfam" id="TIGR00268">
    <property type="entry name" value="ATP-dependent sacrificial sulfur transferase LarE"/>
    <property type="match status" value="1"/>
</dbReference>
<dbReference type="InterPro" id="IPR001962">
    <property type="entry name" value="Asn_synthase"/>
</dbReference>
<feature type="domain" description="Asparagine synthetase" evidence="1">
    <location>
        <begin position="13"/>
        <end position="126"/>
    </location>
</feature>
<proteinExistence type="predicted"/>
<dbReference type="KEGG" id="mzh:Mzhil_1816"/>
<dbReference type="GeneID" id="10823459"/>
<dbReference type="HOGENOM" id="CLU_061181_2_0_2"/>
<dbReference type="PIRSF" id="PIRSF006661">
    <property type="entry name" value="PP-lp_UCP006661"/>
    <property type="match status" value="1"/>
</dbReference>
<dbReference type="RefSeq" id="WP_013899087.1">
    <property type="nucleotide sequence ID" value="NC_015676.1"/>
</dbReference>
<accession>F7XQQ1</accession>
<gene>
    <name evidence="2" type="ordered locus">Mzhil_1816</name>
</gene>
<dbReference type="AlphaFoldDB" id="F7XQQ1"/>
<organism evidence="2 3">
    <name type="scientific">Methanosalsum zhilinae (strain DSM 4017 / NBRC 107636 / OCM 62 / WeN5)</name>
    <name type="common">Methanohalophilus zhilinae</name>
    <dbReference type="NCBI Taxonomy" id="679901"/>
    <lineage>
        <taxon>Archaea</taxon>
        <taxon>Methanobacteriati</taxon>
        <taxon>Methanobacteriota</taxon>
        <taxon>Stenosarchaea group</taxon>
        <taxon>Methanomicrobia</taxon>
        <taxon>Methanosarcinales</taxon>
        <taxon>Methanosarcinaceae</taxon>
        <taxon>Methanosalsum</taxon>
    </lineage>
</organism>
<protein>
    <submittedName>
        <fullName evidence="2">Asparagine synthase</fullName>
    </submittedName>
</protein>
<dbReference type="InterPro" id="IPR052188">
    <property type="entry name" value="Ni-pincer_cofactor_biosynth"/>
</dbReference>
<dbReference type="GO" id="GO:0004066">
    <property type="term" value="F:asparagine synthase (glutamine-hydrolyzing) activity"/>
    <property type="evidence" value="ECO:0007669"/>
    <property type="project" value="InterPro"/>
</dbReference>